<dbReference type="InterPro" id="IPR032567">
    <property type="entry name" value="RTL1-rel"/>
</dbReference>
<dbReference type="PANTHER" id="PTHR15503">
    <property type="entry name" value="LDOC1 RELATED"/>
    <property type="match status" value="1"/>
</dbReference>
<keyword evidence="2" id="KW-0695">RNA-directed DNA polymerase</keyword>
<keyword evidence="2" id="KW-0808">Transferase</keyword>
<dbReference type="PANTHER" id="PTHR15503:SF45">
    <property type="entry name" value="RNA-DIRECTED DNA POLYMERASE HOMOLOG"/>
    <property type="match status" value="1"/>
</dbReference>
<dbReference type="InterPro" id="IPR041577">
    <property type="entry name" value="RT_RNaseH_2"/>
</dbReference>
<dbReference type="SUPFAM" id="SSF56672">
    <property type="entry name" value="DNA/RNA polymerases"/>
    <property type="match status" value="1"/>
</dbReference>
<evidence type="ECO:0000313" key="2">
    <source>
        <dbReference type="EMBL" id="GEU43500.1"/>
    </source>
</evidence>
<dbReference type="AlphaFoldDB" id="A0A6L2K3T1"/>
<dbReference type="InterPro" id="IPR043502">
    <property type="entry name" value="DNA/RNA_pol_sf"/>
</dbReference>
<dbReference type="Gene3D" id="3.10.10.10">
    <property type="entry name" value="HIV Type 1 Reverse Transcriptase, subunit A, domain 1"/>
    <property type="match status" value="1"/>
</dbReference>
<organism evidence="2">
    <name type="scientific">Tanacetum cinerariifolium</name>
    <name type="common">Dalmatian daisy</name>
    <name type="synonym">Chrysanthemum cinerariifolium</name>
    <dbReference type="NCBI Taxonomy" id="118510"/>
    <lineage>
        <taxon>Eukaryota</taxon>
        <taxon>Viridiplantae</taxon>
        <taxon>Streptophyta</taxon>
        <taxon>Embryophyta</taxon>
        <taxon>Tracheophyta</taxon>
        <taxon>Spermatophyta</taxon>
        <taxon>Magnoliopsida</taxon>
        <taxon>eudicotyledons</taxon>
        <taxon>Gunneridae</taxon>
        <taxon>Pentapetalae</taxon>
        <taxon>asterids</taxon>
        <taxon>campanulids</taxon>
        <taxon>Asterales</taxon>
        <taxon>Asteraceae</taxon>
        <taxon>Asteroideae</taxon>
        <taxon>Anthemideae</taxon>
        <taxon>Anthemidinae</taxon>
        <taxon>Tanacetum</taxon>
    </lineage>
</organism>
<dbReference type="GO" id="GO:0003964">
    <property type="term" value="F:RNA-directed DNA polymerase activity"/>
    <property type="evidence" value="ECO:0007669"/>
    <property type="project" value="UniProtKB-KW"/>
</dbReference>
<dbReference type="Gene3D" id="2.40.70.10">
    <property type="entry name" value="Acid Proteases"/>
    <property type="match status" value="1"/>
</dbReference>
<reference evidence="2" key="1">
    <citation type="journal article" date="2019" name="Sci. Rep.">
        <title>Draft genome of Tanacetum cinerariifolium, the natural source of mosquito coil.</title>
        <authorList>
            <person name="Yamashiro T."/>
            <person name="Shiraishi A."/>
            <person name="Satake H."/>
            <person name="Nakayama K."/>
        </authorList>
    </citation>
    <scope>NUCLEOTIDE SEQUENCE</scope>
</reference>
<proteinExistence type="predicted"/>
<feature type="domain" description="Reverse transcriptase/retrotransposon-derived protein RNase H-like" evidence="1">
    <location>
        <begin position="305"/>
        <end position="384"/>
    </location>
</feature>
<sequence length="385" mass="43059">MPPKNMSTSEAPAMIQAAIRKLVVDSVATALETQAATMANADNANRNPELREAPVARKCSYKEFMSCQPVNFKGSEGAIELIRWLEHTESVFSYSNYTKDYKVKFATDIRKKIPGIGNLMPPMVSNSEKLLESFIGGLPRSIEGNVTASKPQTLEEAINIAQRLMDQGCTLTLLNQPFEINLMPIKLSSFNVVIGMDWLSKNHAKILCDEKAVHIPIDGETSIIRVGEKKSNEKRLEDIPIVKEFPIIFPEDLPGLPSVRQVEFQIDLIPGTTPVARAPYRLAPSEMQELSNQLQELINRGFIRPSQESAFQLLKQKLYEAPILALPEGNDDFVVYRNASLQDLGAVLMQKERVIAYASQQLKPNEENYTTHNLELLAVVFAFKI</sequence>
<accession>A0A6L2K3T1</accession>
<keyword evidence="2" id="KW-0548">Nucleotidyltransferase</keyword>
<comment type="caution">
    <text evidence="2">The sequence shown here is derived from an EMBL/GenBank/DDBJ whole genome shotgun (WGS) entry which is preliminary data.</text>
</comment>
<dbReference type="Pfam" id="PF08284">
    <property type="entry name" value="RVP_2"/>
    <property type="match status" value="1"/>
</dbReference>
<gene>
    <name evidence="2" type="ORF">Tci_015478</name>
</gene>
<dbReference type="InterPro" id="IPR021109">
    <property type="entry name" value="Peptidase_aspartic_dom_sf"/>
</dbReference>
<protein>
    <submittedName>
        <fullName evidence="2">Putative reverse transcriptase domain-containing protein</fullName>
    </submittedName>
</protein>
<dbReference type="EMBL" id="BKCJ010001717">
    <property type="protein sequence ID" value="GEU43500.1"/>
    <property type="molecule type" value="Genomic_DNA"/>
</dbReference>
<dbReference type="Pfam" id="PF17919">
    <property type="entry name" value="RT_RNaseH_2"/>
    <property type="match status" value="1"/>
</dbReference>
<name>A0A6L2K3T1_TANCI</name>
<evidence type="ECO:0000259" key="1">
    <source>
        <dbReference type="Pfam" id="PF17919"/>
    </source>
</evidence>